<evidence type="ECO:0008006" key="4">
    <source>
        <dbReference type="Google" id="ProtNLM"/>
    </source>
</evidence>
<dbReference type="OrthoDB" id="515493at2759"/>
<accession>A0A0C9XGJ8</accession>
<reference evidence="3" key="2">
    <citation type="submission" date="2015-01" db="EMBL/GenBank/DDBJ databases">
        <title>Evolutionary Origins and Diversification of the Mycorrhizal Mutualists.</title>
        <authorList>
            <consortium name="DOE Joint Genome Institute"/>
            <consortium name="Mycorrhizal Genomics Consortium"/>
            <person name="Kohler A."/>
            <person name="Kuo A."/>
            <person name="Nagy L.G."/>
            <person name="Floudas D."/>
            <person name="Copeland A."/>
            <person name="Barry K.W."/>
            <person name="Cichocki N."/>
            <person name="Veneault-Fourrey C."/>
            <person name="LaButti K."/>
            <person name="Lindquist E.A."/>
            <person name="Lipzen A."/>
            <person name="Lundell T."/>
            <person name="Morin E."/>
            <person name="Murat C."/>
            <person name="Riley R."/>
            <person name="Ohm R."/>
            <person name="Sun H."/>
            <person name="Tunlid A."/>
            <person name="Henrissat B."/>
            <person name="Grigoriev I.V."/>
            <person name="Hibbett D.S."/>
            <person name="Martin F."/>
        </authorList>
    </citation>
    <scope>NUCLEOTIDE SEQUENCE [LARGE SCALE GENOMIC DNA]</scope>
    <source>
        <strain evidence="3">LaAM-08-1</strain>
    </source>
</reference>
<reference evidence="2 3" key="1">
    <citation type="submission" date="2014-04" db="EMBL/GenBank/DDBJ databases">
        <authorList>
            <consortium name="DOE Joint Genome Institute"/>
            <person name="Kuo A."/>
            <person name="Kohler A."/>
            <person name="Nagy L.G."/>
            <person name="Floudas D."/>
            <person name="Copeland A."/>
            <person name="Barry K.W."/>
            <person name="Cichocki N."/>
            <person name="Veneault-Fourrey C."/>
            <person name="LaButti K."/>
            <person name="Lindquist E.A."/>
            <person name="Lipzen A."/>
            <person name="Lundell T."/>
            <person name="Morin E."/>
            <person name="Murat C."/>
            <person name="Sun H."/>
            <person name="Tunlid A."/>
            <person name="Henrissat B."/>
            <person name="Grigoriev I.V."/>
            <person name="Hibbett D.S."/>
            <person name="Martin F."/>
            <person name="Nordberg H.P."/>
            <person name="Cantor M.N."/>
            <person name="Hua S.X."/>
        </authorList>
    </citation>
    <scope>NUCLEOTIDE SEQUENCE [LARGE SCALE GENOMIC DNA]</scope>
    <source>
        <strain evidence="2 3">LaAM-08-1</strain>
    </source>
</reference>
<evidence type="ECO:0000256" key="1">
    <source>
        <dbReference type="SAM" id="Coils"/>
    </source>
</evidence>
<protein>
    <recommendedName>
        <fullName evidence="4">Autophagy-related protein 16 domain-containing protein</fullName>
    </recommendedName>
</protein>
<feature type="coiled-coil region" evidence="1">
    <location>
        <begin position="73"/>
        <end position="149"/>
    </location>
</feature>
<name>A0A0C9XGJ8_9AGAR</name>
<keyword evidence="3" id="KW-1185">Reference proteome</keyword>
<evidence type="ECO:0000313" key="2">
    <source>
        <dbReference type="EMBL" id="KIK04001.1"/>
    </source>
</evidence>
<keyword evidence="1" id="KW-0175">Coiled coil</keyword>
<dbReference type="Gene3D" id="1.20.5.170">
    <property type="match status" value="1"/>
</dbReference>
<gene>
    <name evidence="2" type="ORF">K443DRAFT_442838</name>
</gene>
<dbReference type="AlphaFoldDB" id="A0A0C9XGJ8"/>
<proteinExistence type="predicted"/>
<dbReference type="Gene3D" id="1.20.5.400">
    <property type="match status" value="1"/>
</dbReference>
<dbReference type="HOGENOM" id="CLU_1731760_0_0_1"/>
<evidence type="ECO:0000313" key="3">
    <source>
        <dbReference type="Proteomes" id="UP000054477"/>
    </source>
</evidence>
<dbReference type="EMBL" id="KN838574">
    <property type="protein sequence ID" value="KIK04001.1"/>
    <property type="molecule type" value="Genomic_DNA"/>
</dbReference>
<sequence>MPLSALPPAQPDIPPLTVLIKLQTDTPMMNRVLAATKKNMDKENNAGTPGDLAVILAEFQAMKKDMHDVKTSNNELMDEVRGLKASNSKLTDEVRVLKASNRELKKEVWGLKASNSKLEAEVRGLKASNDELKAEVRSLKAEVRSLKLEGQ</sequence>
<dbReference type="Proteomes" id="UP000054477">
    <property type="component" value="Unassembled WGS sequence"/>
</dbReference>
<organism evidence="2 3">
    <name type="scientific">Laccaria amethystina LaAM-08-1</name>
    <dbReference type="NCBI Taxonomy" id="1095629"/>
    <lineage>
        <taxon>Eukaryota</taxon>
        <taxon>Fungi</taxon>
        <taxon>Dikarya</taxon>
        <taxon>Basidiomycota</taxon>
        <taxon>Agaricomycotina</taxon>
        <taxon>Agaricomycetes</taxon>
        <taxon>Agaricomycetidae</taxon>
        <taxon>Agaricales</taxon>
        <taxon>Agaricineae</taxon>
        <taxon>Hydnangiaceae</taxon>
        <taxon>Laccaria</taxon>
    </lineage>
</organism>